<dbReference type="InterPro" id="IPR037185">
    <property type="entry name" value="EmrE-like"/>
</dbReference>
<name>A0A813NEF2_9BILA</name>
<dbReference type="InterPro" id="IPR018908">
    <property type="entry name" value="TMEM234"/>
</dbReference>
<evidence type="ECO:0000256" key="4">
    <source>
        <dbReference type="ARBA" id="ARBA00022989"/>
    </source>
</evidence>
<dbReference type="PANTHER" id="PTHR28668:SF1">
    <property type="entry name" value="TRANSMEMBRANE PROTEIN 234"/>
    <property type="match status" value="1"/>
</dbReference>
<feature type="transmembrane region" description="Helical" evidence="6">
    <location>
        <begin position="107"/>
        <end position="124"/>
    </location>
</feature>
<feature type="transmembrane region" description="Helical" evidence="6">
    <location>
        <begin position="50"/>
        <end position="70"/>
    </location>
</feature>
<gene>
    <name evidence="8" type="ORF">OXX778_LOCUS3090</name>
</gene>
<dbReference type="OrthoDB" id="43458at2759"/>
<dbReference type="EMBL" id="CAJNOC010000261">
    <property type="protein sequence ID" value="CAF0735260.1"/>
    <property type="molecule type" value="Genomic_DNA"/>
</dbReference>
<keyword evidence="5 6" id="KW-0472">Membrane</keyword>
<dbReference type="GO" id="GO:0016020">
    <property type="term" value="C:membrane"/>
    <property type="evidence" value="ECO:0007669"/>
    <property type="project" value="UniProtKB-SubCell"/>
</dbReference>
<evidence type="ECO:0008006" key="10">
    <source>
        <dbReference type="Google" id="ProtNLM"/>
    </source>
</evidence>
<organism evidence="8 9">
    <name type="scientific">Brachionus calyciflorus</name>
    <dbReference type="NCBI Taxonomy" id="104777"/>
    <lineage>
        <taxon>Eukaryota</taxon>
        <taxon>Metazoa</taxon>
        <taxon>Spiralia</taxon>
        <taxon>Gnathifera</taxon>
        <taxon>Rotifera</taxon>
        <taxon>Eurotatoria</taxon>
        <taxon>Monogononta</taxon>
        <taxon>Pseudotrocha</taxon>
        <taxon>Ploima</taxon>
        <taxon>Brachionidae</taxon>
        <taxon>Brachionus</taxon>
    </lineage>
</organism>
<dbReference type="Pfam" id="PF10639">
    <property type="entry name" value="TMEM234"/>
    <property type="match status" value="1"/>
</dbReference>
<comment type="subcellular location">
    <subcellularLocation>
        <location evidence="1">Membrane</location>
        <topology evidence="1">Multi-pass membrane protein</topology>
    </subcellularLocation>
</comment>
<evidence type="ECO:0000313" key="8">
    <source>
        <dbReference type="EMBL" id="CAF0735260.1"/>
    </source>
</evidence>
<keyword evidence="3 6" id="KW-0812">Transmembrane</keyword>
<comment type="caution">
    <text evidence="8">The sequence shown here is derived from an EMBL/GenBank/DDBJ whole genome shotgun (WGS) entry which is preliminary data.</text>
</comment>
<evidence type="ECO:0000256" key="6">
    <source>
        <dbReference type="SAM" id="Phobius"/>
    </source>
</evidence>
<dbReference type="PANTHER" id="PTHR28668">
    <property type="entry name" value="TRANSMEMBRANE PROTEIN 234"/>
    <property type="match status" value="1"/>
</dbReference>
<dbReference type="AlphaFoldDB" id="A0A813NEF2"/>
<keyword evidence="4 6" id="KW-1133">Transmembrane helix</keyword>
<comment type="similarity">
    <text evidence="2">Belongs to the TMEM234 family.</text>
</comment>
<evidence type="ECO:0000256" key="1">
    <source>
        <dbReference type="ARBA" id="ARBA00004141"/>
    </source>
</evidence>
<dbReference type="Proteomes" id="UP000663879">
    <property type="component" value="Unassembled WGS sequence"/>
</dbReference>
<keyword evidence="9" id="KW-1185">Reference proteome</keyword>
<evidence type="ECO:0000256" key="5">
    <source>
        <dbReference type="ARBA" id="ARBA00023136"/>
    </source>
</evidence>
<accession>A0A813NEF2</accession>
<evidence type="ECO:0000256" key="3">
    <source>
        <dbReference type="ARBA" id="ARBA00022692"/>
    </source>
</evidence>
<reference evidence="8" key="1">
    <citation type="submission" date="2021-02" db="EMBL/GenBank/DDBJ databases">
        <authorList>
            <person name="Nowell W R."/>
        </authorList>
    </citation>
    <scope>NUCLEOTIDE SEQUENCE</scope>
    <source>
        <strain evidence="8">Ploen Becks lab</strain>
    </source>
</reference>
<feature type="chain" id="PRO_5032434509" description="Transmembrane protein 234" evidence="7">
    <location>
        <begin position="19"/>
        <end position="125"/>
    </location>
</feature>
<proteinExistence type="inferred from homology"/>
<dbReference type="Gene3D" id="1.10.3730.20">
    <property type="match status" value="1"/>
</dbReference>
<keyword evidence="7" id="KW-0732">Signal</keyword>
<evidence type="ECO:0000256" key="2">
    <source>
        <dbReference type="ARBA" id="ARBA00005977"/>
    </source>
</evidence>
<evidence type="ECO:0000313" key="9">
    <source>
        <dbReference type="Proteomes" id="UP000663879"/>
    </source>
</evidence>
<protein>
    <recommendedName>
        <fullName evidence="10">Transmembrane protein 234</fullName>
    </recommendedName>
</protein>
<dbReference type="SUPFAM" id="SSF103481">
    <property type="entry name" value="Multidrug resistance efflux transporter EmrE"/>
    <property type="match status" value="1"/>
</dbReference>
<feature type="signal peptide" evidence="7">
    <location>
        <begin position="1"/>
        <end position="18"/>
    </location>
</feature>
<evidence type="ECO:0000256" key="7">
    <source>
        <dbReference type="SAM" id="SignalP"/>
    </source>
</evidence>
<sequence>MQLFLILTSALLWGITNPFIRKGSSGLENINSDNYFKRILLELKFLFSNLNYLIPFILNQLGSILFYITLAYANLSLVVPLTNSLTLLFTTFTAIALGEQEVNSKTLLGLGFVIAGVCLCVSAAE</sequence>
<feature type="transmembrane region" description="Helical" evidence="6">
    <location>
        <begin position="77"/>
        <end position="95"/>
    </location>
</feature>